<reference evidence="3 4" key="1">
    <citation type="journal article" date="2018" name="Mol. Biol. Evol.">
        <title>Broad Genomic Sampling Reveals a Smut Pathogenic Ancestry of the Fungal Clade Ustilaginomycotina.</title>
        <authorList>
            <person name="Kijpornyongpan T."/>
            <person name="Mondo S.J."/>
            <person name="Barry K."/>
            <person name="Sandor L."/>
            <person name="Lee J."/>
            <person name="Lipzen A."/>
            <person name="Pangilinan J."/>
            <person name="LaButti K."/>
            <person name="Hainaut M."/>
            <person name="Henrissat B."/>
            <person name="Grigoriev I.V."/>
            <person name="Spatafora J.W."/>
            <person name="Aime M.C."/>
        </authorList>
    </citation>
    <scope>NUCLEOTIDE SEQUENCE [LARGE SCALE GENOMIC DNA]</scope>
    <source>
        <strain evidence="3 4">MCA 5214</strain>
    </source>
</reference>
<evidence type="ECO:0000256" key="2">
    <source>
        <dbReference type="SAM" id="SignalP"/>
    </source>
</evidence>
<organism evidence="3 4">
    <name type="scientific">Jaminaea rosea</name>
    <dbReference type="NCBI Taxonomy" id="1569628"/>
    <lineage>
        <taxon>Eukaryota</taxon>
        <taxon>Fungi</taxon>
        <taxon>Dikarya</taxon>
        <taxon>Basidiomycota</taxon>
        <taxon>Ustilaginomycotina</taxon>
        <taxon>Exobasidiomycetes</taxon>
        <taxon>Microstromatales</taxon>
        <taxon>Microstromatales incertae sedis</taxon>
        <taxon>Jaminaea</taxon>
    </lineage>
</organism>
<gene>
    <name evidence="3" type="ORF">BDZ90DRAFT_48980</name>
</gene>
<protein>
    <submittedName>
        <fullName evidence="3">Uncharacterized protein</fullName>
    </submittedName>
</protein>
<dbReference type="RefSeq" id="XP_025360834.1">
    <property type="nucleotide sequence ID" value="XM_025509623.1"/>
</dbReference>
<dbReference type="GeneID" id="37031446"/>
<accession>A0A316ULQ2</accession>
<feature type="signal peptide" evidence="2">
    <location>
        <begin position="1"/>
        <end position="20"/>
    </location>
</feature>
<dbReference type="EMBL" id="KZ819672">
    <property type="protein sequence ID" value="PWN26222.1"/>
    <property type="molecule type" value="Genomic_DNA"/>
</dbReference>
<evidence type="ECO:0000313" key="3">
    <source>
        <dbReference type="EMBL" id="PWN26222.1"/>
    </source>
</evidence>
<dbReference type="Proteomes" id="UP000245884">
    <property type="component" value="Unassembled WGS sequence"/>
</dbReference>
<feature type="chain" id="PRO_5016314437" evidence="2">
    <location>
        <begin position="21"/>
        <end position="254"/>
    </location>
</feature>
<sequence>MRSSTLFLFAFMTMASSTIAASRLDGRGHAGKKGIGKLCQADDMCKSGYCHRGQCKPQREAGHICRKDSACLSGKCKNQTCAAKAHPHPSSHPHPAPTESGHPTQPPVKKDPPTSGTLSYVAAKGEHAQLLGDDETDLIASYLAVVSKGQKWSLDSKGQLVSENSRVLYTDGQFIAALATPSDIPYESGLAAYTCVNSPSSTGTQAVLDCTAQTARGDESSFVICNDSALKDVEADEYACGEVLTRFTQLTLSV</sequence>
<keyword evidence="2" id="KW-0732">Signal</keyword>
<feature type="region of interest" description="Disordered" evidence="1">
    <location>
        <begin position="82"/>
        <end position="117"/>
    </location>
</feature>
<evidence type="ECO:0000313" key="4">
    <source>
        <dbReference type="Proteomes" id="UP000245884"/>
    </source>
</evidence>
<name>A0A316ULQ2_9BASI</name>
<keyword evidence="4" id="KW-1185">Reference proteome</keyword>
<evidence type="ECO:0000256" key="1">
    <source>
        <dbReference type="SAM" id="MobiDB-lite"/>
    </source>
</evidence>
<dbReference type="AlphaFoldDB" id="A0A316ULQ2"/>
<dbReference type="STRING" id="1569628.A0A316ULQ2"/>
<proteinExistence type="predicted"/>